<feature type="coiled-coil region" evidence="1">
    <location>
        <begin position="201"/>
        <end position="228"/>
    </location>
</feature>
<dbReference type="EMBL" id="CAMPGE010008291">
    <property type="protein sequence ID" value="CAI2367195.1"/>
    <property type="molecule type" value="Genomic_DNA"/>
</dbReference>
<reference evidence="2" key="1">
    <citation type="submission" date="2023-07" db="EMBL/GenBank/DDBJ databases">
        <authorList>
            <consortium name="AG Swart"/>
            <person name="Singh M."/>
            <person name="Singh A."/>
            <person name="Seah K."/>
            <person name="Emmerich C."/>
        </authorList>
    </citation>
    <scope>NUCLEOTIDE SEQUENCE</scope>
    <source>
        <strain evidence="2">DP1</strain>
    </source>
</reference>
<organism evidence="2 3">
    <name type="scientific">Euplotes crassus</name>
    <dbReference type="NCBI Taxonomy" id="5936"/>
    <lineage>
        <taxon>Eukaryota</taxon>
        <taxon>Sar</taxon>
        <taxon>Alveolata</taxon>
        <taxon>Ciliophora</taxon>
        <taxon>Intramacronucleata</taxon>
        <taxon>Spirotrichea</taxon>
        <taxon>Hypotrichia</taxon>
        <taxon>Euplotida</taxon>
        <taxon>Euplotidae</taxon>
        <taxon>Moneuplotes</taxon>
    </lineage>
</organism>
<protein>
    <submittedName>
        <fullName evidence="2">Uncharacterized protein</fullName>
    </submittedName>
</protein>
<dbReference type="AlphaFoldDB" id="A0AAD1XAM1"/>
<evidence type="ECO:0000256" key="1">
    <source>
        <dbReference type="SAM" id="Coils"/>
    </source>
</evidence>
<keyword evidence="3" id="KW-1185">Reference proteome</keyword>
<name>A0AAD1XAM1_EUPCR</name>
<sequence length="464" mass="53958">MEPLLDNPTPDCEGKGCKDLSCFKCDDCLIYLCSYCMLLSHFNCECTRLELDLANTRFNFIVEGSGNPFNKIPMVVEGYIVNKFILEIMQKYLSEHENISTEGISKLFECEQNCIHTQTQIYETKFGNEGDRLQKVMRRCNNVILGFKNLLFKDNFNRISANPDVCHKLGPAMIEDIRFKLSQRVQFKAKISKLYPSRETVQEITEEVDEVETLLDEKEKEVISYQQIYELYNYSNNEVLEDQANGENANENMILDLPLHSKQYQKVLTNLKNFILPQIKGISCSSLNGDQEDLIELCQECLTGDLEIASLTGFFRKGPRFKSYLDCLLPRVTKEIFIGWFTFEKRDLEKLMKICANKKKFCLERCNLLIPHNSLPHFSQEENEFIESLEEDTLDFSTEERATLPCMNLYDTKFTEKAFEIFIKALENSSLGDSIYEIYVYRLEIPKQVVKEITKNSKFEIVFS</sequence>
<gene>
    <name evidence="2" type="ORF">ECRASSUSDP1_LOCUS8473</name>
</gene>
<dbReference type="Proteomes" id="UP001295684">
    <property type="component" value="Unassembled WGS sequence"/>
</dbReference>
<keyword evidence="1" id="KW-0175">Coiled coil</keyword>
<proteinExistence type="predicted"/>
<accession>A0AAD1XAM1</accession>
<evidence type="ECO:0000313" key="3">
    <source>
        <dbReference type="Proteomes" id="UP001295684"/>
    </source>
</evidence>
<comment type="caution">
    <text evidence="2">The sequence shown here is derived from an EMBL/GenBank/DDBJ whole genome shotgun (WGS) entry which is preliminary data.</text>
</comment>
<evidence type="ECO:0000313" key="2">
    <source>
        <dbReference type="EMBL" id="CAI2367195.1"/>
    </source>
</evidence>